<dbReference type="Proteomes" id="UP000494252">
    <property type="component" value="Unassembled WGS sequence"/>
</dbReference>
<sequence length="84" mass="9256">MAYISLDGTRRDGHIRNSGRLAPFRHRPLPRRPSDLAVVVNAAVPISETGIVQVLTLGLHRAPNNLAINQARRQAFKPRSLGEP</sequence>
<gene>
    <name evidence="1" type="ORF">LMG27177_02441</name>
</gene>
<accession>A0A6J5FW54</accession>
<evidence type="ECO:0000313" key="1">
    <source>
        <dbReference type="EMBL" id="CAB3788570.1"/>
    </source>
</evidence>
<reference evidence="1 2" key="1">
    <citation type="submission" date="2020-04" db="EMBL/GenBank/DDBJ databases">
        <authorList>
            <person name="De Canck E."/>
        </authorList>
    </citation>
    <scope>NUCLEOTIDE SEQUENCE [LARGE SCALE GENOMIC DNA]</scope>
    <source>
        <strain evidence="1 2">LMG 27177</strain>
    </source>
</reference>
<dbReference type="RefSeq" id="WP_175159856.1">
    <property type="nucleotide sequence ID" value="NZ_CADIKI010000006.1"/>
</dbReference>
<name>A0A6J5FW54_9BURK</name>
<dbReference type="EMBL" id="CADIKI010000006">
    <property type="protein sequence ID" value="CAB3788570.1"/>
    <property type="molecule type" value="Genomic_DNA"/>
</dbReference>
<protein>
    <submittedName>
        <fullName evidence="1">Uncharacterized protein</fullName>
    </submittedName>
</protein>
<proteinExistence type="predicted"/>
<evidence type="ECO:0000313" key="2">
    <source>
        <dbReference type="Proteomes" id="UP000494252"/>
    </source>
</evidence>
<keyword evidence="2" id="KW-1185">Reference proteome</keyword>
<dbReference type="AlphaFoldDB" id="A0A6J5FW54"/>
<organism evidence="1 2">
    <name type="scientific">Paraburkholderia fynbosensis</name>
    <dbReference type="NCBI Taxonomy" id="1200993"/>
    <lineage>
        <taxon>Bacteria</taxon>
        <taxon>Pseudomonadati</taxon>
        <taxon>Pseudomonadota</taxon>
        <taxon>Betaproteobacteria</taxon>
        <taxon>Burkholderiales</taxon>
        <taxon>Burkholderiaceae</taxon>
        <taxon>Paraburkholderia</taxon>
    </lineage>
</organism>